<keyword evidence="1" id="KW-0812">Transmembrane</keyword>
<evidence type="ECO:0000313" key="3">
    <source>
        <dbReference type="Proteomes" id="UP000225889"/>
    </source>
</evidence>
<dbReference type="EMBL" id="PDYF01000031">
    <property type="protein sequence ID" value="PHU34231.1"/>
    <property type="molecule type" value="Genomic_DNA"/>
</dbReference>
<sequence>MEYIVVFQYIVGTLLFIFLFILIYKILKFIIVSLIWGVHILLYRNDKGQIPLDLSRDKILKYSKINLSEKSDPINKETNIKLSPLDIETFAKECNGRLEKLDYIEKLEEYYGVNLKE</sequence>
<reference evidence="2 3" key="2">
    <citation type="submission" date="2017-10" db="EMBL/GenBank/DDBJ databases">
        <authorList>
            <person name="Banno H."/>
            <person name="Chua N.-H."/>
        </authorList>
    </citation>
    <scope>NUCLEOTIDE SEQUENCE [LARGE SCALE GENOMIC DNA]</scope>
    <source>
        <strain evidence="2 3">JK626</strain>
    </source>
</reference>
<reference evidence="2 3" key="1">
    <citation type="submission" date="2017-10" db="EMBL/GenBank/DDBJ databases">
        <title>Resolving the taxonomy of Roseburia spp., Eubacterium rectale and Agathobacter spp. through phylogenomic analysis.</title>
        <authorList>
            <person name="Sheridan P.O."/>
            <person name="Walker A.W."/>
            <person name="Duncan S.H."/>
            <person name="Scott K.P."/>
            <person name="Toole P.W.O."/>
            <person name="Luis P."/>
            <person name="Flint H.J."/>
        </authorList>
    </citation>
    <scope>NUCLEOTIDE SEQUENCE [LARGE SCALE GENOMIC DNA]</scope>
    <source>
        <strain evidence="2 3">JK626</strain>
    </source>
</reference>
<evidence type="ECO:0000256" key="1">
    <source>
        <dbReference type="SAM" id="Phobius"/>
    </source>
</evidence>
<proteinExistence type="predicted"/>
<name>A0A2G3DTF9_9FIRM</name>
<protein>
    <submittedName>
        <fullName evidence="2">Uncharacterized protein</fullName>
    </submittedName>
</protein>
<evidence type="ECO:0000313" key="2">
    <source>
        <dbReference type="EMBL" id="PHU34231.1"/>
    </source>
</evidence>
<comment type="caution">
    <text evidence="2">The sequence shown here is derived from an EMBL/GenBank/DDBJ whole genome shotgun (WGS) entry which is preliminary data.</text>
</comment>
<organism evidence="2 3">
    <name type="scientific">Pseudobutyrivibrio ruminis</name>
    <dbReference type="NCBI Taxonomy" id="46206"/>
    <lineage>
        <taxon>Bacteria</taxon>
        <taxon>Bacillati</taxon>
        <taxon>Bacillota</taxon>
        <taxon>Clostridia</taxon>
        <taxon>Lachnospirales</taxon>
        <taxon>Lachnospiraceae</taxon>
        <taxon>Pseudobutyrivibrio</taxon>
    </lineage>
</organism>
<gene>
    <name evidence="2" type="ORF">CSX01_11740</name>
</gene>
<feature type="transmembrane region" description="Helical" evidence="1">
    <location>
        <begin position="6"/>
        <end position="27"/>
    </location>
</feature>
<keyword evidence="1" id="KW-1133">Transmembrane helix</keyword>
<dbReference type="RefSeq" id="WP_099392534.1">
    <property type="nucleotide sequence ID" value="NZ_PDYF01000031.1"/>
</dbReference>
<accession>A0A2G3DTF9</accession>
<dbReference type="Proteomes" id="UP000225889">
    <property type="component" value="Unassembled WGS sequence"/>
</dbReference>
<dbReference type="AlphaFoldDB" id="A0A2G3DTF9"/>
<keyword evidence="1" id="KW-0472">Membrane</keyword>